<feature type="coiled-coil region" evidence="1">
    <location>
        <begin position="87"/>
        <end position="119"/>
    </location>
</feature>
<dbReference type="AlphaFoldDB" id="A0A662YT45"/>
<comment type="caution">
    <text evidence="3">The sequence shown here is derived from an EMBL/GenBank/DDBJ whole genome shotgun (WGS) entry which is preliminary data.</text>
</comment>
<organism evidence="3 4">
    <name type="scientific">Acipenser ruthenus</name>
    <name type="common">Sterlet sturgeon</name>
    <dbReference type="NCBI Taxonomy" id="7906"/>
    <lineage>
        <taxon>Eukaryota</taxon>
        <taxon>Metazoa</taxon>
        <taxon>Chordata</taxon>
        <taxon>Craniata</taxon>
        <taxon>Vertebrata</taxon>
        <taxon>Euteleostomi</taxon>
        <taxon>Actinopterygii</taxon>
        <taxon>Chondrostei</taxon>
        <taxon>Acipenseriformes</taxon>
        <taxon>Acipenseridae</taxon>
        <taxon>Acipenser</taxon>
    </lineage>
</organism>
<keyword evidence="1" id="KW-0175">Coiled coil</keyword>
<evidence type="ECO:0000313" key="3">
    <source>
        <dbReference type="EMBL" id="RXM99794.1"/>
    </source>
</evidence>
<dbReference type="InterPro" id="IPR029063">
    <property type="entry name" value="SAM-dependent_MTases_sf"/>
</dbReference>
<evidence type="ECO:0000256" key="1">
    <source>
        <dbReference type="SAM" id="Coils"/>
    </source>
</evidence>
<sequence>MEHLPDSNSRYKDVDYWDERYKHEESFEWFGNFYNFKHLLELHVGKEDRILVLDLTEGSVLNSSLPPGEYLSQSLQYWKEREESVVLEREREESVVLERSRQRNEREGVRRESAVLEREESAVLERERERESGESAVLERAESLQY</sequence>
<accession>A0A662YT45</accession>
<reference evidence="3 4" key="1">
    <citation type="submission" date="2019-01" db="EMBL/GenBank/DDBJ databases">
        <title>Draft Genome and Complete Hox-Cluster Characterization of the Sterlet Sturgeon (Acipenser ruthenus).</title>
        <authorList>
            <person name="Wei Q."/>
        </authorList>
    </citation>
    <scope>NUCLEOTIDE SEQUENCE [LARGE SCALE GENOMIC DNA]</scope>
    <source>
        <strain evidence="3">WHYD16114868_AA</strain>
        <tissue evidence="3">Blood</tissue>
    </source>
</reference>
<proteinExistence type="predicted"/>
<evidence type="ECO:0000313" key="4">
    <source>
        <dbReference type="Proteomes" id="UP000289886"/>
    </source>
</evidence>
<keyword evidence="4" id="KW-1185">Reference proteome</keyword>
<feature type="region of interest" description="Disordered" evidence="2">
    <location>
        <begin position="126"/>
        <end position="146"/>
    </location>
</feature>
<evidence type="ECO:0000256" key="2">
    <source>
        <dbReference type="SAM" id="MobiDB-lite"/>
    </source>
</evidence>
<dbReference type="Gene3D" id="3.40.50.150">
    <property type="entry name" value="Vaccinia Virus protein VP39"/>
    <property type="match status" value="1"/>
</dbReference>
<dbReference type="EMBL" id="SCEB01000297">
    <property type="protein sequence ID" value="RXM99794.1"/>
    <property type="molecule type" value="Genomic_DNA"/>
</dbReference>
<protein>
    <submittedName>
        <fullName evidence="3">Endothelin-converting enzyme 2</fullName>
    </submittedName>
</protein>
<gene>
    <name evidence="3" type="ORF">EOD39_10763</name>
</gene>
<name>A0A662YT45_ACIRT</name>
<dbReference type="Proteomes" id="UP000289886">
    <property type="component" value="Unassembled WGS sequence"/>
</dbReference>